<proteinExistence type="predicted"/>
<accession>A0AAV3ILQ3</accession>
<dbReference type="AlphaFoldDB" id="A0AAV3ILQ3"/>
<gene>
    <name evidence="1" type="ORF">F958_03632</name>
</gene>
<evidence type="ECO:0000313" key="2">
    <source>
        <dbReference type="Proteomes" id="UP000013028"/>
    </source>
</evidence>
<organism evidence="1 2">
    <name type="scientific">Acinetobacter nosocomialis NIPH 386</name>
    <dbReference type="NCBI Taxonomy" id="1217985"/>
    <lineage>
        <taxon>Bacteria</taxon>
        <taxon>Pseudomonadati</taxon>
        <taxon>Pseudomonadota</taxon>
        <taxon>Gammaproteobacteria</taxon>
        <taxon>Moraxellales</taxon>
        <taxon>Moraxellaceae</taxon>
        <taxon>Acinetobacter</taxon>
        <taxon>Acinetobacter calcoaceticus/baumannii complex</taxon>
    </lineage>
</organism>
<evidence type="ECO:0000313" key="1">
    <source>
        <dbReference type="EMBL" id="ENV40598.1"/>
    </source>
</evidence>
<dbReference type="Proteomes" id="UP000013028">
    <property type="component" value="Unassembled WGS sequence"/>
</dbReference>
<name>A0AAV3ILQ3_ACINO</name>
<dbReference type="EMBL" id="APPP01000014">
    <property type="protein sequence ID" value="ENV40598.1"/>
    <property type="molecule type" value="Genomic_DNA"/>
</dbReference>
<sequence>MTIADFPPKTSQKQPHQLDTQMFIAKSMGLYGDKFKYDCTNYINAKTKVAIRCKIHGVFTTLPSNHYKKNGGCKACVNDGLRVTDHIERFKSVHGDRYNYSKFNFKGARVKSIIICPDHGSFEQTYHHHYMRRQGCPKCIKNRRLNIEIILESFKAVHGARYDYSLVEFKTNNRAKVKIICREHGVFEQQIASHAQGKNCPKCFNNIGWSRSDYIRFCAKYDNKSSLYLIEMTKGSERFFKVGMTALDLKRRFSGKCALPYKINPLLILKSEAGFIYDLENTLHRMLKPHKYEPNIKFEGHTECFSKIPNSVLKFIQQIDSSSQMQLIT</sequence>
<reference evidence="1 2" key="1">
    <citation type="submission" date="2013-02" db="EMBL/GenBank/DDBJ databases">
        <title>The Genome Sequence of Acinetobacter nosocomialis NIPH 386.</title>
        <authorList>
            <consortium name="The Broad Institute Genome Sequencing Platform"/>
            <consortium name="The Broad Institute Genome Sequencing Center for Infectious Disease"/>
            <person name="Cerqueira G."/>
            <person name="Feldgarden M."/>
            <person name="Courvalin P."/>
            <person name="Perichon B."/>
            <person name="Grillot-Courvalin C."/>
            <person name="Clermont D."/>
            <person name="Rocha E."/>
            <person name="Yoon E.-J."/>
            <person name="Nemec A."/>
            <person name="Walker B."/>
            <person name="Young S.K."/>
            <person name="Zeng Q."/>
            <person name="Gargeya S."/>
            <person name="Fitzgerald M."/>
            <person name="Haas B."/>
            <person name="Abouelleil A."/>
            <person name="Alvarado L."/>
            <person name="Arachchi H.M."/>
            <person name="Berlin A.M."/>
            <person name="Chapman S.B."/>
            <person name="Dewar J."/>
            <person name="Goldberg J."/>
            <person name="Griggs A."/>
            <person name="Gujja S."/>
            <person name="Hansen M."/>
            <person name="Howarth C."/>
            <person name="Imamovic A."/>
            <person name="Larimer J."/>
            <person name="McCowan C."/>
            <person name="Murphy C."/>
            <person name="Neiman D."/>
            <person name="Pearson M."/>
            <person name="Priest M."/>
            <person name="Roberts A."/>
            <person name="Saif S."/>
            <person name="Shea T."/>
            <person name="Sisk P."/>
            <person name="Sykes S."/>
            <person name="Wortman J."/>
            <person name="Nusbaum C."/>
            <person name="Birren B."/>
        </authorList>
    </citation>
    <scope>NUCLEOTIDE SEQUENCE [LARGE SCALE GENOMIC DNA]</scope>
    <source>
        <strain evidence="1 2">NIPH 386</strain>
    </source>
</reference>
<protein>
    <recommendedName>
        <fullName evidence="3">GIY-YIG domain-containing protein</fullName>
    </recommendedName>
</protein>
<evidence type="ECO:0008006" key="3">
    <source>
        <dbReference type="Google" id="ProtNLM"/>
    </source>
</evidence>
<comment type="caution">
    <text evidence="1">The sequence shown here is derived from an EMBL/GenBank/DDBJ whole genome shotgun (WGS) entry which is preliminary data.</text>
</comment>
<dbReference type="RefSeq" id="WP_004888428.1">
    <property type="nucleotide sequence ID" value="NZ_KB849570.1"/>
</dbReference>